<dbReference type="AlphaFoldDB" id="A0AAE0IH89"/>
<dbReference type="EMBL" id="JAUEPO010000004">
    <property type="protein sequence ID" value="KAK3324291.1"/>
    <property type="molecule type" value="Genomic_DNA"/>
</dbReference>
<dbReference type="Pfam" id="PF00010">
    <property type="entry name" value="HLH"/>
    <property type="match status" value="1"/>
</dbReference>
<feature type="compositionally biased region" description="Basic and acidic residues" evidence="1">
    <location>
        <begin position="320"/>
        <end position="329"/>
    </location>
</feature>
<feature type="domain" description="BHLH" evidence="2">
    <location>
        <begin position="253"/>
        <end position="311"/>
    </location>
</feature>
<dbReference type="Gene3D" id="4.10.280.10">
    <property type="entry name" value="Helix-loop-helix DNA-binding domain"/>
    <property type="match status" value="1"/>
</dbReference>
<feature type="region of interest" description="Disordered" evidence="1">
    <location>
        <begin position="316"/>
        <end position="349"/>
    </location>
</feature>
<reference evidence="3" key="1">
    <citation type="journal article" date="2023" name="Mol. Phylogenet. Evol.">
        <title>Genome-scale phylogeny and comparative genomics of the fungal order Sordariales.</title>
        <authorList>
            <person name="Hensen N."/>
            <person name="Bonometti L."/>
            <person name="Westerberg I."/>
            <person name="Brannstrom I.O."/>
            <person name="Guillou S."/>
            <person name="Cros-Aarteil S."/>
            <person name="Calhoun S."/>
            <person name="Haridas S."/>
            <person name="Kuo A."/>
            <person name="Mondo S."/>
            <person name="Pangilinan J."/>
            <person name="Riley R."/>
            <person name="LaButti K."/>
            <person name="Andreopoulos B."/>
            <person name="Lipzen A."/>
            <person name="Chen C."/>
            <person name="Yan M."/>
            <person name="Daum C."/>
            <person name="Ng V."/>
            <person name="Clum A."/>
            <person name="Steindorff A."/>
            <person name="Ohm R.A."/>
            <person name="Martin F."/>
            <person name="Silar P."/>
            <person name="Natvig D.O."/>
            <person name="Lalanne C."/>
            <person name="Gautier V."/>
            <person name="Ament-Velasquez S.L."/>
            <person name="Kruys A."/>
            <person name="Hutchinson M.I."/>
            <person name="Powell A.J."/>
            <person name="Barry K."/>
            <person name="Miller A.N."/>
            <person name="Grigoriev I.V."/>
            <person name="Debuchy R."/>
            <person name="Gladieux P."/>
            <person name="Hiltunen Thoren M."/>
            <person name="Johannesson H."/>
        </authorList>
    </citation>
    <scope>NUCLEOTIDE SEQUENCE</scope>
    <source>
        <strain evidence="3">SMH4131-1</strain>
    </source>
</reference>
<dbReference type="SMART" id="SM00353">
    <property type="entry name" value="HLH"/>
    <property type="match status" value="1"/>
</dbReference>
<dbReference type="CDD" id="cd11392">
    <property type="entry name" value="bHLH_ScPHO4_like"/>
    <property type="match status" value="1"/>
</dbReference>
<sequence length="349" mass="38732">MHPMATNFSVCSLSTKGEYSSFPERHLTPRDSLLDWPEPVEIPNLQGHWATYSPPELGALEPDLITFSPRNWLDQQSQLPVHRTQHTTKAAFPEAPIDDLHHAFSPPVPQTTPGSQTGWDMLLLATDQSTTSFPWSPTQPAIKIEDDSDSIWSLNDSQEDLQSLPSAWLPAQKFKRRRSIPKVTKPSRQSTASTAQVRHFASLGKQLVRSSVPDRLELSETAVASHSSDFGNPFVSGGTIDLTSDDFSAKLHSKRVAHKLSEKSRRNRLTAAIREIQKLLPQDAESDERPPGSLISKVDVVEMAIGYIKRLKQENAATVKRAEEAEGRLRASHPTVPHNPNNDKEALGV</sequence>
<dbReference type="InterPro" id="IPR011598">
    <property type="entry name" value="bHLH_dom"/>
</dbReference>
<name>A0AAE0IH89_9PEZI</name>
<dbReference type="InterPro" id="IPR036638">
    <property type="entry name" value="HLH_DNA-bd_sf"/>
</dbReference>
<gene>
    <name evidence="3" type="ORF">B0T19DRAFT_227421</name>
</gene>
<evidence type="ECO:0000256" key="1">
    <source>
        <dbReference type="SAM" id="MobiDB-lite"/>
    </source>
</evidence>
<protein>
    <recommendedName>
        <fullName evidence="2">BHLH domain-containing protein</fullName>
    </recommendedName>
</protein>
<dbReference type="PROSITE" id="PS50888">
    <property type="entry name" value="BHLH"/>
    <property type="match status" value="1"/>
</dbReference>
<dbReference type="GO" id="GO:0046983">
    <property type="term" value="F:protein dimerization activity"/>
    <property type="evidence" value="ECO:0007669"/>
    <property type="project" value="InterPro"/>
</dbReference>
<accession>A0AAE0IH89</accession>
<evidence type="ECO:0000259" key="2">
    <source>
        <dbReference type="PROSITE" id="PS50888"/>
    </source>
</evidence>
<dbReference type="SUPFAM" id="SSF47459">
    <property type="entry name" value="HLH, helix-loop-helix DNA-binding domain"/>
    <property type="match status" value="1"/>
</dbReference>
<keyword evidence="4" id="KW-1185">Reference proteome</keyword>
<organism evidence="3 4">
    <name type="scientific">Cercophora scortea</name>
    <dbReference type="NCBI Taxonomy" id="314031"/>
    <lineage>
        <taxon>Eukaryota</taxon>
        <taxon>Fungi</taxon>
        <taxon>Dikarya</taxon>
        <taxon>Ascomycota</taxon>
        <taxon>Pezizomycotina</taxon>
        <taxon>Sordariomycetes</taxon>
        <taxon>Sordariomycetidae</taxon>
        <taxon>Sordariales</taxon>
        <taxon>Lasiosphaeriaceae</taxon>
        <taxon>Cercophora</taxon>
    </lineage>
</organism>
<reference evidence="3" key="2">
    <citation type="submission" date="2023-06" db="EMBL/GenBank/DDBJ databases">
        <authorList>
            <consortium name="Lawrence Berkeley National Laboratory"/>
            <person name="Haridas S."/>
            <person name="Hensen N."/>
            <person name="Bonometti L."/>
            <person name="Westerberg I."/>
            <person name="Brannstrom I.O."/>
            <person name="Guillou S."/>
            <person name="Cros-Aarteil S."/>
            <person name="Calhoun S."/>
            <person name="Kuo A."/>
            <person name="Mondo S."/>
            <person name="Pangilinan J."/>
            <person name="Riley R."/>
            <person name="Labutti K."/>
            <person name="Andreopoulos B."/>
            <person name="Lipzen A."/>
            <person name="Chen C."/>
            <person name="Yanf M."/>
            <person name="Daum C."/>
            <person name="Ng V."/>
            <person name="Clum A."/>
            <person name="Steindorff A."/>
            <person name="Ohm R."/>
            <person name="Martin F."/>
            <person name="Silar P."/>
            <person name="Natvig D."/>
            <person name="Lalanne C."/>
            <person name="Gautier V."/>
            <person name="Ament-Velasquez S.L."/>
            <person name="Kruys A."/>
            <person name="Hutchinson M.I."/>
            <person name="Powell A.J."/>
            <person name="Barry K."/>
            <person name="Miller A.N."/>
            <person name="Grigoriev I.V."/>
            <person name="Debuchy R."/>
            <person name="Gladieux P."/>
            <person name="Thoren M.H."/>
            <person name="Johannesson H."/>
        </authorList>
    </citation>
    <scope>NUCLEOTIDE SEQUENCE</scope>
    <source>
        <strain evidence="3">SMH4131-1</strain>
    </source>
</reference>
<dbReference type="Proteomes" id="UP001286456">
    <property type="component" value="Unassembled WGS sequence"/>
</dbReference>
<proteinExistence type="predicted"/>
<evidence type="ECO:0000313" key="4">
    <source>
        <dbReference type="Proteomes" id="UP001286456"/>
    </source>
</evidence>
<evidence type="ECO:0000313" key="3">
    <source>
        <dbReference type="EMBL" id="KAK3324291.1"/>
    </source>
</evidence>
<comment type="caution">
    <text evidence="3">The sequence shown here is derived from an EMBL/GenBank/DDBJ whole genome shotgun (WGS) entry which is preliminary data.</text>
</comment>